<sequence length="369" mass="39800">MTKVLARVEHMTCAWFTSCMSLGGISNLLLSRIIDSAPLHRIGIALLILNMLYFIALILLQVVRFTCTPARVGYTLSHPIECLFVPTIVLAAATVLNGLAAVAGRDVGGGLRTAFQVAFWVYFAAALVVGVGCYTVLWARAEGSMHHMNPAWVLPVFPLMLCGSVAVAVVPTQTEESALNIAISFTIICLLGLAQEMQRILPALPLPSLPASTYETLFIGALAASILLWTVAAWFYLITLAAIAAALLTERRNVQFILAWWAAVFPITGFATATNAIADALDSSPIKILAQIMVVVLAVVFVAIAAAHIHAVANGIIMAQGKDEDRLIDTMHRQDEEKVPAAERERETPPTYPNTPAVSVFRLERKLTA</sequence>
<feature type="transmembrane region" description="Helical" evidence="6">
    <location>
        <begin position="83"/>
        <end position="105"/>
    </location>
</feature>
<feature type="transmembrane region" description="Helical" evidence="6">
    <location>
        <begin position="151"/>
        <end position="170"/>
    </location>
</feature>
<feature type="transmembrane region" description="Helical" evidence="6">
    <location>
        <begin position="290"/>
        <end position="313"/>
    </location>
</feature>
<evidence type="ECO:0000256" key="3">
    <source>
        <dbReference type="ARBA" id="ARBA00022989"/>
    </source>
</evidence>
<evidence type="ECO:0000256" key="2">
    <source>
        <dbReference type="ARBA" id="ARBA00022692"/>
    </source>
</evidence>
<reference evidence="7" key="1">
    <citation type="submission" date="2014-07" db="EMBL/GenBank/DDBJ databases">
        <title>Draft genome sequence of the yeast Pseudozyma antarctica JCM 10317 known as a producer of lipase B which used in a wide range of industrial applications.</title>
        <authorList>
            <person name="Morita T."/>
            <person name="Saika A."/>
            <person name="Koike H."/>
        </authorList>
    </citation>
    <scope>NUCLEOTIDE SEQUENCE</scope>
    <source>
        <strain evidence="7">JCM 10317</strain>
    </source>
</reference>
<dbReference type="Gene3D" id="1.50.10.150">
    <property type="entry name" value="Voltage-dependent anion channel"/>
    <property type="match status" value="1"/>
</dbReference>
<evidence type="ECO:0000313" key="7">
    <source>
        <dbReference type="EMBL" id="GAK66947.1"/>
    </source>
</evidence>
<dbReference type="InterPro" id="IPR004695">
    <property type="entry name" value="SLAC1/Mae1/Ssu1/TehA"/>
</dbReference>
<protein>
    <submittedName>
        <fullName evidence="7">C4-dicarboxylate transporter</fullName>
    </submittedName>
</protein>
<feature type="transmembrane region" description="Helical" evidence="6">
    <location>
        <begin position="217"/>
        <end position="249"/>
    </location>
</feature>
<dbReference type="InterPro" id="IPR030185">
    <property type="entry name" value="Mae1"/>
</dbReference>
<evidence type="ECO:0000256" key="5">
    <source>
        <dbReference type="SAM" id="MobiDB-lite"/>
    </source>
</evidence>
<dbReference type="Pfam" id="PF03595">
    <property type="entry name" value="SLAC1"/>
    <property type="match status" value="2"/>
</dbReference>
<feature type="transmembrane region" description="Helical" evidence="6">
    <location>
        <begin position="117"/>
        <end position="139"/>
    </location>
</feature>
<comment type="subcellular location">
    <subcellularLocation>
        <location evidence="1">Membrane</location>
        <topology evidence="1">Multi-pass membrane protein</topology>
    </subcellularLocation>
</comment>
<feature type="region of interest" description="Disordered" evidence="5">
    <location>
        <begin position="335"/>
        <end position="356"/>
    </location>
</feature>
<proteinExistence type="predicted"/>
<evidence type="ECO:0000256" key="6">
    <source>
        <dbReference type="SAM" id="Phobius"/>
    </source>
</evidence>
<organism evidence="7">
    <name type="scientific">Pseudozyma antarctica</name>
    <name type="common">Yeast</name>
    <name type="synonym">Candida antarctica</name>
    <dbReference type="NCBI Taxonomy" id="84753"/>
    <lineage>
        <taxon>Eukaryota</taxon>
        <taxon>Fungi</taxon>
        <taxon>Dikarya</taxon>
        <taxon>Basidiomycota</taxon>
        <taxon>Ustilaginomycotina</taxon>
        <taxon>Ustilaginomycetes</taxon>
        <taxon>Ustilaginales</taxon>
        <taxon>Ustilaginaceae</taxon>
        <taxon>Moesziomyces</taxon>
    </lineage>
</organism>
<feature type="transmembrane region" description="Helical" evidence="6">
    <location>
        <begin position="256"/>
        <end position="278"/>
    </location>
</feature>
<keyword evidence="4 6" id="KW-0472">Membrane</keyword>
<evidence type="ECO:0000256" key="1">
    <source>
        <dbReference type="ARBA" id="ARBA00004141"/>
    </source>
</evidence>
<evidence type="ECO:0000256" key="4">
    <source>
        <dbReference type="ARBA" id="ARBA00023136"/>
    </source>
</evidence>
<feature type="transmembrane region" description="Helical" evidence="6">
    <location>
        <begin position="42"/>
        <end position="63"/>
    </location>
</feature>
<dbReference type="EMBL" id="DF830082">
    <property type="protein sequence ID" value="GAK66947.1"/>
    <property type="molecule type" value="Genomic_DNA"/>
</dbReference>
<keyword evidence="8" id="KW-1185">Reference proteome</keyword>
<dbReference type="RefSeq" id="XP_014654967.1">
    <property type="nucleotide sequence ID" value="XM_014799481.1"/>
</dbReference>
<accession>A0A081CJV1</accession>
<keyword evidence="2 6" id="KW-0812">Transmembrane</keyword>
<dbReference type="Proteomes" id="UP000053758">
    <property type="component" value="Unassembled WGS sequence"/>
</dbReference>
<feature type="compositionally biased region" description="Basic and acidic residues" evidence="5">
    <location>
        <begin position="335"/>
        <end position="348"/>
    </location>
</feature>
<dbReference type="GO" id="GO:0016020">
    <property type="term" value="C:membrane"/>
    <property type="evidence" value="ECO:0007669"/>
    <property type="project" value="UniProtKB-SubCell"/>
</dbReference>
<dbReference type="GO" id="GO:0015140">
    <property type="term" value="F:malate transmembrane transporter activity"/>
    <property type="evidence" value="ECO:0007669"/>
    <property type="project" value="InterPro"/>
</dbReference>
<dbReference type="HOGENOM" id="CLU_030057_2_0_1"/>
<feature type="transmembrane region" description="Helical" evidence="6">
    <location>
        <begin position="12"/>
        <end position="30"/>
    </location>
</feature>
<evidence type="ECO:0000313" key="8">
    <source>
        <dbReference type="Proteomes" id="UP000053758"/>
    </source>
</evidence>
<dbReference type="AlphaFoldDB" id="A0A081CJV1"/>
<name>A0A081CJV1_PSEA2</name>
<dbReference type="InterPro" id="IPR038665">
    <property type="entry name" value="Voltage-dep_anion_channel_sf"/>
</dbReference>
<gene>
    <name evidence="7" type="ORF">PAN0_015d5172</name>
</gene>
<keyword evidence="3 6" id="KW-1133">Transmembrane helix</keyword>
<dbReference type="PANTHER" id="PTHR31162">
    <property type="entry name" value="MALIC ACID TRANSPORT PROTEIN-RELATED"/>
    <property type="match status" value="1"/>
</dbReference>
<feature type="transmembrane region" description="Helical" evidence="6">
    <location>
        <begin position="177"/>
        <end position="197"/>
    </location>
</feature>
<dbReference type="GeneID" id="26306012"/>
<dbReference type="PANTHER" id="PTHR31162:SF0">
    <property type="entry name" value="MALIC ACID TRANSPORT PROTEIN"/>
    <property type="match status" value="1"/>
</dbReference>